<name>A0ABM6ZBV4_9STRE</name>
<keyword evidence="1" id="KW-1003">Cell membrane</keyword>
<evidence type="ECO:0000256" key="2">
    <source>
        <dbReference type="ARBA" id="ARBA00022692"/>
    </source>
</evidence>
<evidence type="ECO:0000256" key="4">
    <source>
        <dbReference type="ARBA" id="ARBA00023136"/>
    </source>
</evidence>
<gene>
    <name evidence="8" type="ORF">D7D50_09320</name>
</gene>
<evidence type="ECO:0000256" key="1">
    <source>
        <dbReference type="ARBA" id="ARBA00022475"/>
    </source>
</evidence>
<dbReference type="RefSeq" id="WP_023026638.1">
    <property type="nucleotide sequence ID" value="NZ_CP032620.1"/>
</dbReference>
<protein>
    <submittedName>
        <fullName evidence="8">DUF1049 domain-containing protein</fullName>
    </submittedName>
</protein>
<evidence type="ECO:0000256" key="6">
    <source>
        <dbReference type="SAM" id="Phobius"/>
    </source>
</evidence>
<accession>A0ABM6ZBV4</accession>
<reference evidence="9" key="1">
    <citation type="submission" date="2018-09" db="EMBL/GenBank/DDBJ databases">
        <title>Complete genome sequence of Streptococcus sp. KCOM 2890 (=JS71).</title>
        <authorList>
            <person name="Kook J.-K."/>
            <person name="Park S.-N."/>
            <person name="Lim Y.K."/>
        </authorList>
    </citation>
    <scope>NUCLEOTIDE SEQUENCE [LARGE SCALE GENOMIC DNA]</scope>
    <source>
        <strain evidence="9">JS71</strain>
    </source>
</reference>
<keyword evidence="3 6" id="KW-1133">Transmembrane helix</keyword>
<dbReference type="PANTHER" id="PTHR41335">
    <property type="entry name" value="MEMBRANE PROTEIN-RELATED"/>
    <property type="match status" value="1"/>
</dbReference>
<dbReference type="PANTHER" id="PTHR41335:SF1">
    <property type="entry name" value="MEMBRANE PROTEIN"/>
    <property type="match status" value="1"/>
</dbReference>
<keyword evidence="2 6" id="KW-0812">Transmembrane</keyword>
<dbReference type="EMBL" id="CP032620">
    <property type="protein sequence ID" value="AYF94767.1"/>
    <property type="molecule type" value="Genomic_DNA"/>
</dbReference>
<evidence type="ECO:0000256" key="3">
    <source>
        <dbReference type="ARBA" id="ARBA00022989"/>
    </source>
</evidence>
<evidence type="ECO:0000313" key="8">
    <source>
        <dbReference type="EMBL" id="AYF94767.1"/>
    </source>
</evidence>
<organism evidence="8 9">
    <name type="scientific">Streptococcus koreensis</name>
    <dbReference type="NCBI Taxonomy" id="2382163"/>
    <lineage>
        <taxon>Bacteria</taxon>
        <taxon>Bacillati</taxon>
        <taxon>Bacillota</taxon>
        <taxon>Bacilli</taxon>
        <taxon>Lactobacillales</taxon>
        <taxon>Streptococcaceae</taxon>
        <taxon>Streptococcus</taxon>
    </lineage>
</organism>
<feature type="region of interest" description="Disordered" evidence="5">
    <location>
        <begin position="77"/>
        <end position="100"/>
    </location>
</feature>
<evidence type="ECO:0000259" key="7">
    <source>
        <dbReference type="Pfam" id="PF06305"/>
    </source>
</evidence>
<keyword evidence="9" id="KW-1185">Reference proteome</keyword>
<keyword evidence="4 6" id="KW-0472">Membrane</keyword>
<dbReference type="Pfam" id="PF06305">
    <property type="entry name" value="LapA_dom"/>
    <property type="match status" value="1"/>
</dbReference>
<feature type="compositionally biased region" description="Basic and acidic residues" evidence="5">
    <location>
        <begin position="84"/>
        <end position="100"/>
    </location>
</feature>
<evidence type="ECO:0000256" key="5">
    <source>
        <dbReference type="SAM" id="MobiDB-lite"/>
    </source>
</evidence>
<dbReference type="Proteomes" id="UP000277293">
    <property type="component" value="Chromosome"/>
</dbReference>
<evidence type="ECO:0000313" key="9">
    <source>
        <dbReference type="Proteomes" id="UP000277293"/>
    </source>
</evidence>
<proteinExistence type="predicted"/>
<sequence>MNKRKLQYVTLLISVLLIAIISLANMQTVTVNFLLVQFKLPLIILILICVLLGSLVTFLVSLPKNFSLKHELKSAKKQLGQKMSSEKEEKIEQIENKSTD</sequence>
<dbReference type="InterPro" id="IPR010445">
    <property type="entry name" value="LapA_dom"/>
</dbReference>
<feature type="domain" description="Lipopolysaccharide assembly protein A" evidence="7">
    <location>
        <begin position="25"/>
        <end position="81"/>
    </location>
</feature>
<feature type="transmembrane region" description="Helical" evidence="6">
    <location>
        <begin position="42"/>
        <end position="62"/>
    </location>
</feature>